<dbReference type="AlphaFoldDB" id="A0A2A4X4M1"/>
<dbReference type="Proteomes" id="UP000218767">
    <property type="component" value="Unassembled WGS sequence"/>
</dbReference>
<evidence type="ECO:0000313" key="2">
    <source>
        <dbReference type="EMBL" id="PCI77464.1"/>
    </source>
</evidence>
<accession>A0A2A4X4M1</accession>
<feature type="domain" description="Metalloprotease TldD/E C-terminal" evidence="1">
    <location>
        <begin position="224"/>
        <end position="443"/>
    </location>
</feature>
<dbReference type="Gene3D" id="3.30.2290.10">
    <property type="entry name" value="PmbA/TldD superfamily"/>
    <property type="match status" value="1"/>
</dbReference>
<dbReference type="InterPro" id="IPR035068">
    <property type="entry name" value="TldD/PmbA_N"/>
</dbReference>
<gene>
    <name evidence="2" type="ORF">COB20_08120</name>
</gene>
<protein>
    <submittedName>
        <fullName evidence="2">Peptidase C69</fullName>
    </submittedName>
</protein>
<dbReference type="EMBL" id="NVUL01000045">
    <property type="protein sequence ID" value="PCI77464.1"/>
    <property type="molecule type" value="Genomic_DNA"/>
</dbReference>
<dbReference type="PANTHER" id="PTHR43666">
    <property type="entry name" value="TLDD PROTEIN"/>
    <property type="match status" value="1"/>
</dbReference>
<name>A0A2A4X4M1_9GAMM</name>
<comment type="caution">
    <text evidence="2">The sequence shown here is derived from an EMBL/GenBank/DDBJ whole genome shotgun (WGS) entry which is preliminary data.</text>
</comment>
<evidence type="ECO:0000313" key="3">
    <source>
        <dbReference type="Proteomes" id="UP000218767"/>
    </source>
</evidence>
<dbReference type="GO" id="GO:0008237">
    <property type="term" value="F:metallopeptidase activity"/>
    <property type="evidence" value="ECO:0007669"/>
    <property type="project" value="InterPro"/>
</dbReference>
<dbReference type="InterPro" id="IPR036059">
    <property type="entry name" value="TldD/PmbA_sf"/>
</dbReference>
<reference evidence="3" key="1">
    <citation type="submission" date="2017-08" db="EMBL/GenBank/DDBJ databases">
        <title>A dynamic microbial community with high functional redundancy inhabits the cold, oxic subseafloor aquifer.</title>
        <authorList>
            <person name="Tully B.J."/>
            <person name="Wheat C.G."/>
            <person name="Glazer B.T."/>
            <person name="Huber J.A."/>
        </authorList>
    </citation>
    <scope>NUCLEOTIDE SEQUENCE [LARGE SCALE GENOMIC DNA]</scope>
</reference>
<organism evidence="2 3">
    <name type="scientific">SAR86 cluster bacterium</name>
    <dbReference type="NCBI Taxonomy" id="2030880"/>
    <lineage>
        <taxon>Bacteria</taxon>
        <taxon>Pseudomonadati</taxon>
        <taxon>Pseudomonadota</taxon>
        <taxon>Gammaproteobacteria</taxon>
        <taxon>SAR86 cluster</taxon>
    </lineage>
</organism>
<proteinExistence type="predicted"/>
<sequence length="449" mass="49261">MAEEKGLSSDDLKAISDRIFRLSNADQCRVNINSGWRGYTRVATNRITSAGGADATYINITSVFGKRVASVRTNSFEDDALLAAVRRSEAMARLAPESPEYVDELNLQSYQDNQAYYESTGTLEAITRAEAAAIAIRQAEAAGQIAASYMDVRAGTRSVATSKGVYGSHSSTGVAYTLTSRTRDGLQSGWAGDEANDWNNIESQRIADDAVVKCRDWRKTALDPGEYTVILEPTAVGMLMLRMMNSFNQRTADEGRSYFSKAGGGNRIGEKLFDDRINIYSDPAYPDAETSPFNSSGQPIIRQDWIRSGTVEDLARSRFWAGQLDQEPLPAPSNLIMQGGNDSLEEMIASTKRGVLLTRFWYIRGLNPRIMSYTGLTRDGTFLIEDGKITRPVTNFRFNQSLVEMLQNIEMIGSSVRVAASENSSVSTPIVVPTLKVSSFNLSSVSDAI</sequence>
<dbReference type="PANTHER" id="PTHR43666:SF1">
    <property type="entry name" value="CONSERVED PROTEIN"/>
    <property type="match status" value="1"/>
</dbReference>
<dbReference type="SUPFAM" id="SSF111283">
    <property type="entry name" value="Putative modulator of DNA gyrase, PmbA/TldD"/>
    <property type="match status" value="1"/>
</dbReference>
<evidence type="ECO:0000259" key="1">
    <source>
        <dbReference type="Pfam" id="PF19289"/>
    </source>
</evidence>
<dbReference type="GO" id="GO:0006508">
    <property type="term" value="P:proteolysis"/>
    <property type="evidence" value="ECO:0007669"/>
    <property type="project" value="InterPro"/>
</dbReference>
<dbReference type="InterPro" id="IPR045569">
    <property type="entry name" value="Metalloprtase-TldD/E_C"/>
</dbReference>
<dbReference type="Pfam" id="PF19289">
    <property type="entry name" value="PmbA_TldD_3rd"/>
    <property type="match status" value="1"/>
</dbReference>